<keyword evidence="3" id="KW-0413">Isomerase</keyword>
<gene>
    <name evidence="6" type="primary">GAE2</name>
    <name evidence="6" type="ORF">HAX54_009865</name>
</gene>
<evidence type="ECO:0000256" key="2">
    <source>
        <dbReference type="ARBA" id="ARBA00023027"/>
    </source>
</evidence>
<sequence>MDKHRRWTYSITKLVFWTTLFAGTVLFICFHSPPSDSPSVHHPNVKWGSPQWEKRVKYSARPRSGHFSVLVTGAAGFVGSHVSTALRRRGDGVVGLDNFNAYYDPSLKRARQTLLEQNGVFVIEGDINDNHLLKKLFDIVAFTHVMHLAAQAGVRYAMKNPGSYVHSNIAGLVSLFEACKSANPQPSIVWASSSSVYGLNSKVPFSEKDQTDQPASLYAATKKAGEEIAHTYNHIYGLSITGLRFFTVYGPWGRPDMAYFFFTKDMLKGKPISVFQGSNNKSVARDFTYIDDIVKGCLGALDTAEKSTGSGGKKKKDAQLRVFNLGNTSPVPVTKLVSILEKLLKVKAKINVLPLPRNGDVMFTHANISYARKEFGYKPTTDLQMGLQKFVNWYLDYYSISEKKNSW</sequence>
<evidence type="ECO:0000256" key="1">
    <source>
        <dbReference type="ARBA" id="ARBA00007637"/>
    </source>
</evidence>
<dbReference type="Proteomes" id="UP000823775">
    <property type="component" value="Unassembled WGS sequence"/>
</dbReference>
<proteinExistence type="inferred from homology"/>
<dbReference type="EMBL" id="JACEIK010001537">
    <property type="protein sequence ID" value="MCD7470187.1"/>
    <property type="molecule type" value="Genomic_DNA"/>
</dbReference>
<evidence type="ECO:0000256" key="4">
    <source>
        <dbReference type="SAM" id="Phobius"/>
    </source>
</evidence>
<comment type="caution">
    <text evidence="6">The sequence shown here is derived from an EMBL/GenBank/DDBJ whole genome shotgun (WGS) entry which is preliminary data.</text>
</comment>
<reference evidence="6 7" key="1">
    <citation type="journal article" date="2021" name="BMC Genomics">
        <title>Datura genome reveals duplications of psychoactive alkaloid biosynthetic genes and high mutation rate following tissue culture.</title>
        <authorList>
            <person name="Rajewski A."/>
            <person name="Carter-House D."/>
            <person name="Stajich J."/>
            <person name="Litt A."/>
        </authorList>
    </citation>
    <scope>NUCLEOTIDE SEQUENCE [LARGE SCALE GENOMIC DNA]</scope>
    <source>
        <strain evidence="6">AR-01</strain>
    </source>
</reference>
<dbReference type="InterPro" id="IPR001509">
    <property type="entry name" value="Epimerase_deHydtase"/>
</dbReference>
<accession>A0ABS8TFE1</accession>
<dbReference type="InterPro" id="IPR036291">
    <property type="entry name" value="NAD(P)-bd_dom_sf"/>
</dbReference>
<keyword evidence="2" id="KW-0520">NAD</keyword>
<comment type="similarity">
    <text evidence="1">Belongs to the NAD(P)-dependent epimerase/dehydratase family.</text>
</comment>
<keyword evidence="4" id="KW-1133">Transmembrane helix</keyword>
<feature type="domain" description="NAD-dependent epimerase/dehydratase" evidence="5">
    <location>
        <begin position="69"/>
        <end position="306"/>
    </location>
</feature>
<keyword evidence="4" id="KW-0812">Transmembrane</keyword>
<dbReference type="Gene3D" id="3.40.50.720">
    <property type="entry name" value="NAD(P)-binding Rossmann-like Domain"/>
    <property type="match status" value="1"/>
</dbReference>
<dbReference type="SUPFAM" id="SSF51735">
    <property type="entry name" value="NAD(P)-binding Rossmann-fold domains"/>
    <property type="match status" value="1"/>
</dbReference>
<dbReference type="Pfam" id="PF01370">
    <property type="entry name" value="Epimerase"/>
    <property type="match status" value="1"/>
</dbReference>
<evidence type="ECO:0000259" key="5">
    <source>
        <dbReference type="Pfam" id="PF01370"/>
    </source>
</evidence>
<protein>
    <submittedName>
        <fullName evidence="6">UDP-glucuronate 4-epimerase 2</fullName>
    </submittedName>
</protein>
<keyword evidence="4" id="KW-0472">Membrane</keyword>
<name>A0ABS8TFE1_DATST</name>
<evidence type="ECO:0000313" key="6">
    <source>
        <dbReference type="EMBL" id="MCD7470187.1"/>
    </source>
</evidence>
<dbReference type="PANTHER" id="PTHR43574">
    <property type="entry name" value="EPIMERASE-RELATED"/>
    <property type="match status" value="1"/>
</dbReference>
<feature type="transmembrane region" description="Helical" evidence="4">
    <location>
        <begin position="7"/>
        <end position="28"/>
    </location>
</feature>
<evidence type="ECO:0000313" key="7">
    <source>
        <dbReference type="Proteomes" id="UP000823775"/>
    </source>
</evidence>
<dbReference type="PRINTS" id="PR01713">
    <property type="entry name" value="NUCEPIMERASE"/>
</dbReference>
<keyword evidence="7" id="KW-1185">Reference proteome</keyword>
<evidence type="ECO:0000256" key="3">
    <source>
        <dbReference type="ARBA" id="ARBA00023235"/>
    </source>
</evidence>
<organism evidence="6 7">
    <name type="scientific">Datura stramonium</name>
    <name type="common">Jimsonweed</name>
    <name type="synonym">Common thornapple</name>
    <dbReference type="NCBI Taxonomy" id="4076"/>
    <lineage>
        <taxon>Eukaryota</taxon>
        <taxon>Viridiplantae</taxon>
        <taxon>Streptophyta</taxon>
        <taxon>Embryophyta</taxon>
        <taxon>Tracheophyta</taxon>
        <taxon>Spermatophyta</taxon>
        <taxon>Magnoliopsida</taxon>
        <taxon>eudicotyledons</taxon>
        <taxon>Gunneridae</taxon>
        <taxon>Pentapetalae</taxon>
        <taxon>asterids</taxon>
        <taxon>lamiids</taxon>
        <taxon>Solanales</taxon>
        <taxon>Solanaceae</taxon>
        <taxon>Solanoideae</taxon>
        <taxon>Datureae</taxon>
        <taxon>Datura</taxon>
    </lineage>
</organism>